<sequence length="45" mass="5131">MGSVGVITLLAMVWLFFGIYDAVFVNWDVKNYHAVQVLFGMVMTF</sequence>
<gene>
    <name evidence="2" type="ORF">PhaeoP88_03114</name>
</gene>
<organism evidence="2 3">
    <name type="scientific">Phaeobacter inhibens</name>
    <dbReference type="NCBI Taxonomy" id="221822"/>
    <lineage>
        <taxon>Bacteria</taxon>
        <taxon>Pseudomonadati</taxon>
        <taxon>Pseudomonadota</taxon>
        <taxon>Alphaproteobacteria</taxon>
        <taxon>Rhodobacterales</taxon>
        <taxon>Roseobacteraceae</taxon>
        <taxon>Phaeobacter</taxon>
    </lineage>
</organism>
<reference evidence="2 3" key="2">
    <citation type="journal article" date="2017" name="Genome Biol. Evol.">
        <title>Trajectories and Drivers of Genome Evolution in Surface-Associated Marine Phaeobacter.</title>
        <authorList>
            <person name="Freese H.M."/>
            <person name="Sikorski J."/>
            <person name="Bunk B."/>
            <person name="Scheuner C."/>
            <person name="Meier-Kolthoff J.P."/>
            <person name="Sproer C."/>
            <person name="Gram L."/>
            <person name="Overmann J."/>
        </authorList>
    </citation>
    <scope>NUCLEOTIDE SEQUENCE [LARGE SCALE GENOMIC DNA]</scope>
    <source>
        <strain evidence="2 3">P88</strain>
    </source>
</reference>
<protein>
    <submittedName>
        <fullName evidence="2">Uncharacterized protein</fullName>
    </submittedName>
</protein>
<keyword evidence="1" id="KW-0472">Membrane</keyword>
<evidence type="ECO:0000313" key="2">
    <source>
        <dbReference type="EMBL" id="AUR00446.1"/>
    </source>
</evidence>
<accession>A0A2I7KCY7</accession>
<evidence type="ECO:0000256" key="1">
    <source>
        <dbReference type="SAM" id="Phobius"/>
    </source>
</evidence>
<reference evidence="2 3" key="1">
    <citation type="journal article" date="2017" name="Front. Microbiol.">
        <title>Phaeobacter piscinae sp. nov., a species of the Roseobacter group and potential aquaculture probiont.</title>
        <authorList>
            <person name="Sonnenschein E.C."/>
            <person name="Phippen C.B.W."/>
            <person name="Nielsen K.F."/>
            <person name="Mateiu R.V."/>
            <person name="Melchiorsen J."/>
            <person name="Gram L."/>
            <person name="Overmann J."/>
            <person name="Freese H.M."/>
        </authorList>
    </citation>
    <scope>NUCLEOTIDE SEQUENCE [LARGE SCALE GENOMIC DNA]</scope>
    <source>
        <strain evidence="2 3">P88</strain>
    </source>
</reference>
<proteinExistence type="predicted"/>
<name>A0A2I7KCY7_9RHOB</name>
<evidence type="ECO:0000313" key="3">
    <source>
        <dbReference type="Proteomes" id="UP000236447"/>
    </source>
</evidence>
<dbReference type="Proteomes" id="UP000236447">
    <property type="component" value="Chromosome"/>
</dbReference>
<keyword evidence="1" id="KW-0812">Transmembrane</keyword>
<dbReference type="EMBL" id="CP010725">
    <property type="protein sequence ID" value="AUR00446.1"/>
    <property type="molecule type" value="Genomic_DNA"/>
</dbReference>
<keyword evidence="1" id="KW-1133">Transmembrane helix</keyword>
<feature type="transmembrane region" description="Helical" evidence="1">
    <location>
        <begin position="6"/>
        <end position="27"/>
    </location>
</feature>
<dbReference type="AlphaFoldDB" id="A0A2I7KCY7"/>